<reference evidence="1 2" key="1">
    <citation type="submission" date="2014-06" db="EMBL/GenBank/DDBJ databases">
        <title>Saccharopolyspora rectivirgula DSM-43113 Genome sequencing.</title>
        <authorList>
            <person name="Barrera C."/>
            <person name="Millon L."/>
            <person name="Rognon B."/>
            <person name="Zaugg C."/>
            <person name="Monod M."/>
        </authorList>
    </citation>
    <scope>NUCLEOTIDE SEQUENCE [LARGE SCALE GENOMIC DNA]</scope>
    <source>
        <strain evidence="1 2">DSM 43113</strain>
    </source>
</reference>
<evidence type="ECO:0000313" key="1">
    <source>
        <dbReference type="EMBL" id="KEI43770.1"/>
    </source>
</evidence>
<sequence>MHYWMPVIEERGVRHAFRGHRWDGQSRDKTVCGLNVPMVKPSQMDWITFPTCMTCWKILAQESQD</sequence>
<dbReference type="EMBL" id="JNVU01000034">
    <property type="protein sequence ID" value="KEI43770.1"/>
    <property type="molecule type" value="Genomic_DNA"/>
</dbReference>
<keyword evidence="2" id="KW-1185">Reference proteome</keyword>
<dbReference type="Proteomes" id="UP000031419">
    <property type="component" value="Unassembled WGS sequence"/>
</dbReference>
<dbReference type="eggNOG" id="ENOG502ZXRA">
    <property type="taxonomic scope" value="Bacteria"/>
</dbReference>
<accession>A0A073AWI5</accession>
<name>A0A073AWI5_9PSEU</name>
<comment type="caution">
    <text evidence="1">The sequence shown here is derived from an EMBL/GenBank/DDBJ whole genome shotgun (WGS) entry which is preliminary data.</text>
</comment>
<protein>
    <submittedName>
        <fullName evidence="1">Uncharacterized protein</fullName>
    </submittedName>
</protein>
<dbReference type="AlphaFoldDB" id="A0A073AWI5"/>
<gene>
    <name evidence="1" type="ORF">GU90_14050</name>
</gene>
<organism evidence="1 2">
    <name type="scientific">Saccharopolyspora rectivirgula</name>
    <dbReference type="NCBI Taxonomy" id="28042"/>
    <lineage>
        <taxon>Bacteria</taxon>
        <taxon>Bacillati</taxon>
        <taxon>Actinomycetota</taxon>
        <taxon>Actinomycetes</taxon>
        <taxon>Pseudonocardiales</taxon>
        <taxon>Pseudonocardiaceae</taxon>
        <taxon>Saccharopolyspora</taxon>
    </lineage>
</organism>
<proteinExistence type="predicted"/>
<evidence type="ECO:0000313" key="2">
    <source>
        <dbReference type="Proteomes" id="UP000031419"/>
    </source>
</evidence>